<evidence type="ECO:0000259" key="1">
    <source>
        <dbReference type="Pfam" id="PF00561"/>
    </source>
</evidence>
<name>A0AAD3GZ47_9STRA</name>
<dbReference type="InterPro" id="IPR029058">
    <property type="entry name" value="AB_hydrolase_fold"/>
</dbReference>
<dbReference type="PANTHER" id="PTHR43433">
    <property type="entry name" value="HYDROLASE, ALPHA/BETA FOLD FAMILY PROTEIN"/>
    <property type="match status" value="1"/>
</dbReference>
<comment type="caution">
    <text evidence="2">The sequence shown here is derived from an EMBL/GenBank/DDBJ whole genome shotgun (WGS) entry which is preliminary data.</text>
</comment>
<proteinExistence type="predicted"/>
<dbReference type="Pfam" id="PF00561">
    <property type="entry name" value="Abhydrolase_1"/>
    <property type="match status" value="1"/>
</dbReference>
<evidence type="ECO:0000313" key="3">
    <source>
        <dbReference type="Proteomes" id="UP001054902"/>
    </source>
</evidence>
<protein>
    <recommendedName>
        <fullName evidence="1">AB hydrolase-1 domain-containing protein</fullName>
    </recommendedName>
</protein>
<sequence length="391" mass="44615">MILFRFPLQNACRYKISTSFQYSFRNLNTKAKRITRLETATKDNMWTLPIHVHHPPKEVLSLTPILLICGWAGVGTTDFGALPKLIASKTQRNVITYDTRGLGNSKPLYSKDEIETCPSNDLSLDTLTQDVFSIIDLYYDKLHTDMEKENLKEFCVGGFSFGGLVSQKIVHDLHGNDPSAISTQNKNYKISSMTLVSSLPLILKKEGIDLLPEDNRVHTKHFLATFDNFNKEDDKYKTAQKFFDALGKDFLSRPGREKLRDKLVTTFLESRNEFVNGIGLEWIHAQRRILLRHSKILGDEKDCTMNVSTHFDLNGITNTIPTCIIHGKEDNIIPIQHASSLHLTFGQNISKDNDRNQLHILEECDHFSWITHGQELCLIFDDFLSTIGSRE</sequence>
<dbReference type="PANTHER" id="PTHR43433:SF1">
    <property type="entry name" value="BLL5160 PROTEIN"/>
    <property type="match status" value="1"/>
</dbReference>
<dbReference type="EMBL" id="BLLK01000019">
    <property type="protein sequence ID" value="GFH44163.1"/>
    <property type="molecule type" value="Genomic_DNA"/>
</dbReference>
<dbReference type="InterPro" id="IPR000073">
    <property type="entry name" value="AB_hydrolase_1"/>
</dbReference>
<accession>A0AAD3GZ47</accession>
<dbReference type="Proteomes" id="UP001054902">
    <property type="component" value="Unassembled WGS sequence"/>
</dbReference>
<dbReference type="InterPro" id="IPR050471">
    <property type="entry name" value="AB_hydrolase"/>
</dbReference>
<keyword evidence="3" id="KW-1185">Reference proteome</keyword>
<organism evidence="2 3">
    <name type="scientific">Chaetoceros tenuissimus</name>
    <dbReference type="NCBI Taxonomy" id="426638"/>
    <lineage>
        <taxon>Eukaryota</taxon>
        <taxon>Sar</taxon>
        <taxon>Stramenopiles</taxon>
        <taxon>Ochrophyta</taxon>
        <taxon>Bacillariophyta</taxon>
        <taxon>Coscinodiscophyceae</taxon>
        <taxon>Chaetocerotophycidae</taxon>
        <taxon>Chaetocerotales</taxon>
        <taxon>Chaetocerotaceae</taxon>
        <taxon>Chaetoceros</taxon>
    </lineage>
</organism>
<gene>
    <name evidence="2" type="ORF">CTEN210_00637</name>
</gene>
<dbReference type="AlphaFoldDB" id="A0AAD3GZ47"/>
<dbReference type="Gene3D" id="3.40.50.1820">
    <property type="entry name" value="alpha/beta hydrolase"/>
    <property type="match status" value="1"/>
</dbReference>
<feature type="domain" description="AB hydrolase-1" evidence="1">
    <location>
        <begin position="64"/>
        <end position="369"/>
    </location>
</feature>
<reference evidence="2 3" key="1">
    <citation type="journal article" date="2021" name="Sci. Rep.">
        <title>The genome of the diatom Chaetoceros tenuissimus carries an ancient integrated fragment of an extant virus.</title>
        <authorList>
            <person name="Hongo Y."/>
            <person name="Kimura K."/>
            <person name="Takaki Y."/>
            <person name="Yoshida Y."/>
            <person name="Baba S."/>
            <person name="Kobayashi G."/>
            <person name="Nagasaki K."/>
            <person name="Hano T."/>
            <person name="Tomaru Y."/>
        </authorList>
    </citation>
    <scope>NUCLEOTIDE SEQUENCE [LARGE SCALE GENOMIC DNA]</scope>
    <source>
        <strain evidence="2 3">NIES-3715</strain>
    </source>
</reference>
<dbReference type="SUPFAM" id="SSF53474">
    <property type="entry name" value="alpha/beta-Hydrolases"/>
    <property type="match status" value="1"/>
</dbReference>
<evidence type="ECO:0000313" key="2">
    <source>
        <dbReference type="EMBL" id="GFH44163.1"/>
    </source>
</evidence>